<comment type="caution">
    <text evidence="2">The sequence shown here is derived from an EMBL/GenBank/DDBJ whole genome shotgun (WGS) entry which is preliminary data.</text>
</comment>
<dbReference type="RefSeq" id="WP_182707103.1">
    <property type="nucleotide sequence ID" value="NZ_JACJII010000001.1"/>
</dbReference>
<dbReference type="PANTHER" id="PTHR36121:SF1">
    <property type="entry name" value="PROTEIN SXY"/>
    <property type="match status" value="1"/>
</dbReference>
<gene>
    <name evidence="2" type="ORF">HNR21_004969</name>
</gene>
<proteinExistence type="predicted"/>
<dbReference type="EMBL" id="JACJII010000001">
    <property type="protein sequence ID" value="MBA9006087.1"/>
    <property type="molecule type" value="Genomic_DNA"/>
</dbReference>
<organism evidence="2 3">
    <name type="scientific">Thermomonospora cellulosilytica</name>
    <dbReference type="NCBI Taxonomy" id="1411118"/>
    <lineage>
        <taxon>Bacteria</taxon>
        <taxon>Bacillati</taxon>
        <taxon>Actinomycetota</taxon>
        <taxon>Actinomycetes</taxon>
        <taxon>Streptosporangiales</taxon>
        <taxon>Thermomonosporaceae</taxon>
        <taxon>Thermomonospora</taxon>
    </lineage>
</organism>
<dbReference type="PANTHER" id="PTHR36121">
    <property type="entry name" value="PROTEIN SXY"/>
    <property type="match status" value="1"/>
</dbReference>
<evidence type="ECO:0000313" key="3">
    <source>
        <dbReference type="Proteomes" id="UP000539313"/>
    </source>
</evidence>
<dbReference type="InterPro" id="IPR007077">
    <property type="entry name" value="TfoX_C"/>
</dbReference>
<name>A0A7W3N234_9ACTN</name>
<accession>A0A7W3N234</accession>
<protein>
    <recommendedName>
        <fullName evidence="1">TfoX C-terminal domain-containing protein</fullName>
    </recommendedName>
</protein>
<dbReference type="InterPro" id="IPR047525">
    <property type="entry name" value="TfoX-like"/>
</dbReference>
<feature type="domain" description="TfoX C-terminal" evidence="1">
    <location>
        <begin position="272"/>
        <end position="349"/>
    </location>
</feature>
<dbReference type="AlphaFoldDB" id="A0A7W3N234"/>
<reference evidence="2 3" key="1">
    <citation type="submission" date="2020-08" db="EMBL/GenBank/DDBJ databases">
        <title>Sequencing the genomes of 1000 actinobacteria strains.</title>
        <authorList>
            <person name="Klenk H.-P."/>
        </authorList>
    </citation>
    <scope>NUCLEOTIDE SEQUENCE [LARGE SCALE GENOMIC DNA]</scope>
    <source>
        <strain evidence="2 3">DSM 45823</strain>
    </source>
</reference>
<evidence type="ECO:0000259" key="1">
    <source>
        <dbReference type="Pfam" id="PF04994"/>
    </source>
</evidence>
<sequence>MATATARQRPATARAVADGLKLHRRVLRLAGREYTVIGLRPGTAVRFSTNHFHETWHILSDQRGARLLARLMWGLSYQARPRTLLLVDRPFLVPTPFEADPPDPFVIVPGWHTALDGRAARALAARLPLRSAPDGTVRWRTHGLDAARADERPFWERYPDHRVPDRGQVTRLPGGLIAFVPRSPDELRYWAESVDSLRVTGTFDMDYRYIGPWDHGHSGEVQIFRTFHRDVGIARRARADVLARPHAPADPTGLRVRIWRQCGAIKRGRNMKIANCRNLGPRSAEQLALVGIDTLDDLAARGAVQAYLDLRDAGVPGLTRTMLWAMEGAITGTDWRALPPGRRQELLSELERAERDPRRR</sequence>
<dbReference type="Pfam" id="PF04994">
    <property type="entry name" value="TfoX_C"/>
    <property type="match status" value="1"/>
</dbReference>
<dbReference type="Gene3D" id="1.10.150.20">
    <property type="entry name" value="5' to 3' exonuclease, C-terminal subdomain"/>
    <property type="match status" value="1"/>
</dbReference>
<evidence type="ECO:0000313" key="2">
    <source>
        <dbReference type="EMBL" id="MBA9006087.1"/>
    </source>
</evidence>
<dbReference type="Proteomes" id="UP000539313">
    <property type="component" value="Unassembled WGS sequence"/>
</dbReference>
<keyword evidence="3" id="KW-1185">Reference proteome</keyword>